<keyword evidence="3" id="KW-1185">Reference proteome</keyword>
<sequence>MVPSAQLDLNQQIAAPLTSIQLSPSSAVRSIVTDLLQHHVPPPTLPSKTNKRTRKEGQYGEEITSSNRLNELKEKVSLPRT</sequence>
<proteinExistence type="predicted"/>
<name>A0A821KF09_9BILA</name>
<reference evidence="2" key="1">
    <citation type="submission" date="2021-02" db="EMBL/GenBank/DDBJ databases">
        <authorList>
            <person name="Nowell W R."/>
        </authorList>
    </citation>
    <scope>NUCLEOTIDE SEQUENCE</scope>
</reference>
<comment type="caution">
    <text evidence="2">The sequence shown here is derived from an EMBL/GenBank/DDBJ whole genome shotgun (WGS) entry which is preliminary data.</text>
</comment>
<protein>
    <submittedName>
        <fullName evidence="2">Uncharacterized protein</fullName>
    </submittedName>
</protein>
<evidence type="ECO:0000313" key="3">
    <source>
        <dbReference type="Proteomes" id="UP000663866"/>
    </source>
</evidence>
<dbReference type="AlphaFoldDB" id="A0A821KF09"/>
<gene>
    <name evidence="2" type="ORF">OVN521_LOCUS49634</name>
</gene>
<feature type="compositionally biased region" description="Basic and acidic residues" evidence="1">
    <location>
        <begin position="70"/>
        <end position="81"/>
    </location>
</feature>
<organism evidence="2 3">
    <name type="scientific">Rotaria magnacalcarata</name>
    <dbReference type="NCBI Taxonomy" id="392030"/>
    <lineage>
        <taxon>Eukaryota</taxon>
        <taxon>Metazoa</taxon>
        <taxon>Spiralia</taxon>
        <taxon>Gnathifera</taxon>
        <taxon>Rotifera</taxon>
        <taxon>Eurotatoria</taxon>
        <taxon>Bdelloidea</taxon>
        <taxon>Philodinida</taxon>
        <taxon>Philodinidae</taxon>
        <taxon>Rotaria</taxon>
    </lineage>
</organism>
<evidence type="ECO:0000256" key="1">
    <source>
        <dbReference type="SAM" id="MobiDB-lite"/>
    </source>
</evidence>
<dbReference type="Proteomes" id="UP000663866">
    <property type="component" value="Unassembled WGS sequence"/>
</dbReference>
<feature type="non-terminal residue" evidence="2">
    <location>
        <position position="1"/>
    </location>
</feature>
<accession>A0A821KF09</accession>
<evidence type="ECO:0000313" key="2">
    <source>
        <dbReference type="EMBL" id="CAF4735952.1"/>
    </source>
</evidence>
<dbReference type="EMBL" id="CAJOBG010109655">
    <property type="protein sequence ID" value="CAF4735952.1"/>
    <property type="molecule type" value="Genomic_DNA"/>
</dbReference>
<feature type="non-terminal residue" evidence="2">
    <location>
        <position position="81"/>
    </location>
</feature>
<feature type="region of interest" description="Disordered" evidence="1">
    <location>
        <begin position="38"/>
        <end position="81"/>
    </location>
</feature>